<sequence length="117" mass="12543">MARSSSSKLASLVALVILACFLVAAEAYTLNDNTNIRRCGDSDNFCRPSTYCANNCCCPVIKTLPRGTNFNIYCYSNGQSINGDARWLYGKAADGTVGWLADYYVSCGGLCPASPCL</sequence>
<keyword evidence="1" id="KW-0732">Signal</keyword>
<evidence type="ECO:0000313" key="2">
    <source>
        <dbReference type="EMBL" id="GAQ80352.1"/>
    </source>
</evidence>
<dbReference type="PROSITE" id="PS51257">
    <property type="entry name" value="PROKAR_LIPOPROTEIN"/>
    <property type="match status" value="1"/>
</dbReference>
<evidence type="ECO:0000256" key="1">
    <source>
        <dbReference type="SAM" id="SignalP"/>
    </source>
</evidence>
<reference evidence="2 3" key="1">
    <citation type="journal article" date="2014" name="Nat. Commun.">
        <title>Klebsormidium flaccidum genome reveals primary factors for plant terrestrial adaptation.</title>
        <authorList>
            <person name="Hori K."/>
            <person name="Maruyama F."/>
            <person name="Fujisawa T."/>
            <person name="Togashi T."/>
            <person name="Yamamoto N."/>
            <person name="Seo M."/>
            <person name="Sato S."/>
            <person name="Yamada T."/>
            <person name="Mori H."/>
            <person name="Tajima N."/>
            <person name="Moriyama T."/>
            <person name="Ikeuchi M."/>
            <person name="Watanabe M."/>
            <person name="Wada H."/>
            <person name="Kobayashi K."/>
            <person name="Saito M."/>
            <person name="Masuda T."/>
            <person name="Sasaki-Sekimoto Y."/>
            <person name="Mashiguchi K."/>
            <person name="Awai K."/>
            <person name="Shimojima M."/>
            <person name="Masuda S."/>
            <person name="Iwai M."/>
            <person name="Nobusawa T."/>
            <person name="Narise T."/>
            <person name="Kondo S."/>
            <person name="Saito H."/>
            <person name="Sato R."/>
            <person name="Murakawa M."/>
            <person name="Ihara Y."/>
            <person name="Oshima-Yamada Y."/>
            <person name="Ohtaka K."/>
            <person name="Satoh M."/>
            <person name="Sonobe K."/>
            <person name="Ishii M."/>
            <person name="Ohtani R."/>
            <person name="Kanamori-Sato M."/>
            <person name="Honoki R."/>
            <person name="Miyazaki D."/>
            <person name="Mochizuki H."/>
            <person name="Umetsu J."/>
            <person name="Higashi K."/>
            <person name="Shibata D."/>
            <person name="Kamiya Y."/>
            <person name="Sato N."/>
            <person name="Nakamura Y."/>
            <person name="Tabata S."/>
            <person name="Ida S."/>
            <person name="Kurokawa K."/>
            <person name="Ohta H."/>
        </authorList>
    </citation>
    <scope>NUCLEOTIDE SEQUENCE [LARGE SCALE GENOMIC DNA]</scope>
    <source>
        <strain evidence="2 3">NIES-2285</strain>
    </source>
</reference>
<dbReference type="AlphaFoldDB" id="A0A1Y1HRC6"/>
<feature type="chain" id="PRO_5013299255" description="SH3 domain-containing protein" evidence="1">
    <location>
        <begin position="28"/>
        <end position="117"/>
    </location>
</feature>
<keyword evidence="3" id="KW-1185">Reference proteome</keyword>
<gene>
    <name evidence="2" type="ORF">KFL_000520240</name>
</gene>
<dbReference type="OrthoDB" id="3039906at2759"/>
<evidence type="ECO:0000313" key="3">
    <source>
        <dbReference type="Proteomes" id="UP000054558"/>
    </source>
</evidence>
<name>A0A1Y1HRC6_KLENI</name>
<protein>
    <recommendedName>
        <fullName evidence="4">SH3 domain-containing protein</fullName>
    </recommendedName>
</protein>
<feature type="signal peptide" evidence="1">
    <location>
        <begin position="1"/>
        <end position="27"/>
    </location>
</feature>
<dbReference type="OMA" id="DSTIGWM"/>
<evidence type="ECO:0008006" key="4">
    <source>
        <dbReference type="Google" id="ProtNLM"/>
    </source>
</evidence>
<organism evidence="2 3">
    <name type="scientific">Klebsormidium nitens</name>
    <name type="common">Green alga</name>
    <name type="synonym">Ulothrix nitens</name>
    <dbReference type="NCBI Taxonomy" id="105231"/>
    <lineage>
        <taxon>Eukaryota</taxon>
        <taxon>Viridiplantae</taxon>
        <taxon>Streptophyta</taxon>
        <taxon>Klebsormidiophyceae</taxon>
        <taxon>Klebsormidiales</taxon>
        <taxon>Klebsormidiaceae</taxon>
        <taxon>Klebsormidium</taxon>
    </lineage>
</organism>
<accession>A0A1Y1HRC6</accession>
<dbReference type="EMBL" id="DF237001">
    <property type="protein sequence ID" value="GAQ80352.1"/>
    <property type="molecule type" value="Genomic_DNA"/>
</dbReference>
<proteinExistence type="predicted"/>
<dbReference type="Proteomes" id="UP000054558">
    <property type="component" value="Unassembled WGS sequence"/>
</dbReference>